<evidence type="ECO:0000313" key="4">
    <source>
        <dbReference type="Proteomes" id="UP000831460"/>
    </source>
</evidence>
<dbReference type="EMBL" id="CP094532">
    <property type="protein sequence ID" value="UOE41685.1"/>
    <property type="molecule type" value="Genomic_DNA"/>
</dbReference>
<dbReference type="InterPro" id="IPR036249">
    <property type="entry name" value="Thioredoxin-like_sf"/>
</dbReference>
<evidence type="ECO:0000259" key="2">
    <source>
        <dbReference type="PROSITE" id="PS51352"/>
    </source>
</evidence>
<dbReference type="Gene3D" id="3.40.30.10">
    <property type="entry name" value="Glutaredoxin"/>
    <property type="match status" value="1"/>
</dbReference>
<name>A0ABY4BRD5_9FLAO</name>
<keyword evidence="4" id="KW-1185">Reference proteome</keyword>
<dbReference type="Pfam" id="PF13098">
    <property type="entry name" value="Thioredoxin_2"/>
    <property type="match status" value="1"/>
</dbReference>
<dbReference type="SUPFAM" id="SSF81901">
    <property type="entry name" value="HCP-like"/>
    <property type="match status" value="1"/>
</dbReference>
<dbReference type="PANTHER" id="PTHR10438">
    <property type="entry name" value="THIOREDOXIN"/>
    <property type="match status" value="1"/>
</dbReference>
<dbReference type="SUPFAM" id="SSF52833">
    <property type="entry name" value="Thioredoxin-like"/>
    <property type="match status" value="1"/>
</dbReference>
<gene>
    <name evidence="3" type="ORF">MTP09_03330</name>
</gene>
<dbReference type="InterPro" id="IPR012336">
    <property type="entry name" value="Thioredoxin-like_fold"/>
</dbReference>
<keyword evidence="1" id="KW-0732">Signal</keyword>
<dbReference type="InterPro" id="IPR050620">
    <property type="entry name" value="Thioredoxin_H-type-like"/>
</dbReference>
<feature type="chain" id="PRO_5045110290" evidence="1">
    <location>
        <begin position="19"/>
        <end position="389"/>
    </location>
</feature>
<dbReference type="PROSITE" id="PS51352">
    <property type="entry name" value="THIOREDOXIN_2"/>
    <property type="match status" value="1"/>
</dbReference>
<dbReference type="InterPro" id="IPR013766">
    <property type="entry name" value="Thioredoxin_domain"/>
</dbReference>
<evidence type="ECO:0000313" key="3">
    <source>
        <dbReference type="EMBL" id="UOE41685.1"/>
    </source>
</evidence>
<reference evidence="3 4" key="1">
    <citation type="submission" date="2022-03" db="EMBL/GenBank/DDBJ databases">
        <title>Chryseobacterium sp. isolated from particulate matters in swine house.</title>
        <authorList>
            <person name="Won M."/>
            <person name="Kim S.-J."/>
            <person name="Kwon S.-W."/>
        </authorList>
    </citation>
    <scope>NUCLEOTIDE SEQUENCE [LARGE SCALE GENOMIC DNA]</scope>
    <source>
        <strain evidence="3 4">SC2-2</strain>
    </source>
</reference>
<feature type="domain" description="Thioredoxin" evidence="2">
    <location>
        <begin position="8"/>
        <end position="134"/>
    </location>
</feature>
<proteinExistence type="predicted"/>
<sequence>MKKILLLITLVISLAVFGQESIDFQNTGFKEILAKAKKEKKLVFMDAYATWCGPCKLMEKNIFPQKSVREYYNANFINSRFDMEKGEGREIARKYGIRSYPSFLFLNGDGEVVMKSYGYMDENQFLSLAKEANNPKLKSGSYKEQFEKGENDPEFLMNMIRLYAESDYELAKKASERFFAGKKEPLTREDVGLLLYFLKSPTDPNYKIFTERKNEIANVMSEDVYNQFDVNIKLSKVMENSVDQKTGIINDGYFMTNAVPLVGKTEAETALNRLKVIYYPNIGNFGGYEKAALEYYKKSENFDPEELLKAAWLFSEHIDNKESLAKASEWAEKSVIKSETSENTYILAKLYSKIGKTENAKMYAELSMHLAETQGKDASLAKKLLENLK</sequence>
<dbReference type="CDD" id="cd02947">
    <property type="entry name" value="TRX_family"/>
    <property type="match status" value="1"/>
</dbReference>
<dbReference type="Proteomes" id="UP000831460">
    <property type="component" value="Chromosome"/>
</dbReference>
<evidence type="ECO:0000256" key="1">
    <source>
        <dbReference type="SAM" id="SignalP"/>
    </source>
</evidence>
<accession>A0ABY4BRD5</accession>
<dbReference type="RefSeq" id="WP_243550549.1">
    <property type="nucleotide sequence ID" value="NZ_CP094532.1"/>
</dbReference>
<dbReference type="PANTHER" id="PTHR10438:SF468">
    <property type="entry name" value="THIOREDOXIN-1-RELATED"/>
    <property type="match status" value="1"/>
</dbReference>
<protein>
    <submittedName>
        <fullName evidence="3">Thioredoxin family protein</fullName>
    </submittedName>
</protein>
<feature type="signal peptide" evidence="1">
    <location>
        <begin position="1"/>
        <end position="18"/>
    </location>
</feature>
<organism evidence="3 4">
    <name type="scientific">Chryseobacterium suipulveris</name>
    <dbReference type="NCBI Taxonomy" id="2929800"/>
    <lineage>
        <taxon>Bacteria</taxon>
        <taxon>Pseudomonadati</taxon>
        <taxon>Bacteroidota</taxon>
        <taxon>Flavobacteriia</taxon>
        <taxon>Flavobacteriales</taxon>
        <taxon>Weeksellaceae</taxon>
        <taxon>Chryseobacterium group</taxon>
        <taxon>Chryseobacterium</taxon>
    </lineage>
</organism>